<dbReference type="Proteomes" id="UP000243499">
    <property type="component" value="Chromosome 8"/>
</dbReference>
<dbReference type="Gene3D" id="3.30.40.10">
    <property type="entry name" value="Zinc/RING finger domain, C3HC4 (zinc finger)"/>
    <property type="match status" value="1"/>
</dbReference>
<evidence type="ECO:0000256" key="2">
    <source>
        <dbReference type="SAM" id="MobiDB-lite"/>
    </source>
</evidence>
<sequence>MHLPDAMHRTRSGGGWGSRHPPSTASLLPIRSPAQQPQKGGGRGSPSFHHRSHPPVHQSQAQRRGRERTRTQQRRVRSGTAPDPDAPAHRTTSPPRRRSERGRGAPRLLLGGGGAAMASGVSSSMALALAGFCCSVLLIAFVCSRLAYALLRRRRRRRARSRRAPPLPQYAAPHYYSFDAARHPAGPGGGGGLDPAAVAAFPTRAFAAAGGDGPRGSDCSSDADSQCIICLAEYEEKDVLRILPYCGHDFHMACIDLWLEQNSTCPVCRISLLDNPDSEHTAPPPLPSVATSPPSSPESTRSDPCRCLFASTGHSSRSSEAPRDEPDQENQVASAPSVNGASNMPLSEVDPVPENNSQTVRKQVDRSTQLGPCK</sequence>
<feature type="domain" description="RING-type" evidence="4">
    <location>
        <begin position="227"/>
        <end position="269"/>
    </location>
</feature>
<feature type="compositionally biased region" description="Polar residues" evidence="2">
    <location>
        <begin position="329"/>
        <end position="345"/>
    </location>
</feature>
<dbReference type="GO" id="GO:0008270">
    <property type="term" value="F:zinc ion binding"/>
    <property type="evidence" value="ECO:0007669"/>
    <property type="project" value="UniProtKB-KW"/>
</dbReference>
<dbReference type="InterPro" id="IPR013083">
    <property type="entry name" value="Znf_RING/FYVE/PHD"/>
</dbReference>
<evidence type="ECO:0000313" key="5">
    <source>
        <dbReference type="EMBL" id="PAN41259.1"/>
    </source>
</evidence>
<organism evidence="5">
    <name type="scientific">Panicum hallii</name>
    <dbReference type="NCBI Taxonomy" id="206008"/>
    <lineage>
        <taxon>Eukaryota</taxon>
        <taxon>Viridiplantae</taxon>
        <taxon>Streptophyta</taxon>
        <taxon>Embryophyta</taxon>
        <taxon>Tracheophyta</taxon>
        <taxon>Spermatophyta</taxon>
        <taxon>Magnoliopsida</taxon>
        <taxon>Liliopsida</taxon>
        <taxon>Poales</taxon>
        <taxon>Poaceae</taxon>
        <taxon>PACMAD clade</taxon>
        <taxon>Panicoideae</taxon>
        <taxon>Panicodae</taxon>
        <taxon>Paniceae</taxon>
        <taxon>Panicinae</taxon>
        <taxon>Panicum</taxon>
        <taxon>Panicum sect. Panicum</taxon>
    </lineage>
</organism>
<keyword evidence="1" id="KW-0862">Zinc</keyword>
<feature type="compositionally biased region" description="Low complexity" evidence="2">
    <location>
        <begin position="288"/>
        <end position="299"/>
    </location>
</feature>
<dbReference type="InterPro" id="IPR001841">
    <property type="entry name" value="Znf_RING"/>
</dbReference>
<gene>
    <name evidence="5" type="ORF">PAHAL_8G031300</name>
</gene>
<keyword evidence="1" id="KW-0863">Zinc-finger</keyword>
<proteinExistence type="predicted"/>
<dbReference type="AlphaFoldDB" id="A0A2S3ICE2"/>
<feature type="transmembrane region" description="Helical" evidence="3">
    <location>
        <begin position="127"/>
        <end position="151"/>
    </location>
</feature>
<feature type="region of interest" description="Disordered" evidence="2">
    <location>
        <begin position="1"/>
        <end position="108"/>
    </location>
</feature>
<evidence type="ECO:0000256" key="1">
    <source>
        <dbReference type="PROSITE-ProRule" id="PRU00175"/>
    </source>
</evidence>
<dbReference type="PANTHER" id="PTHR47035:SF3">
    <property type="entry name" value="OS11G0150450 PROTEIN"/>
    <property type="match status" value="1"/>
</dbReference>
<dbReference type="PROSITE" id="PS50089">
    <property type="entry name" value="ZF_RING_2"/>
    <property type="match status" value="1"/>
</dbReference>
<dbReference type="SMART" id="SM00184">
    <property type="entry name" value="RING"/>
    <property type="match status" value="1"/>
</dbReference>
<feature type="compositionally biased region" description="Basic residues" evidence="2">
    <location>
        <begin position="63"/>
        <end position="77"/>
    </location>
</feature>
<keyword evidence="3" id="KW-1133">Transmembrane helix</keyword>
<protein>
    <recommendedName>
        <fullName evidence="4">RING-type domain-containing protein</fullName>
    </recommendedName>
</protein>
<dbReference type="SUPFAM" id="SSF57850">
    <property type="entry name" value="RING/U-box"/>
    <property type="match status" value="1"/>
</dbReference>
<dbReference type="CDD" id="cd16461">
    <property type="entry name" value="RING-H2_EL5-like"/>
    <property type="match status" value="1"/>
</dbReference>
<accession>A0A2S3ICE2</accession>
<feature type="region of interest" description="Disordered" evidence="2">
    <location>
        <begin position="278"/>
        <end position="374"/>
    </location>
</feature>
<keyword evidence="3" id="KW-0812">Transmembrane</keyword>
<keyword evidence="3" id="KW-0472">Membrane</keyword>
<dbReference type="EMBL" id="CM008053">
    <property type="protein sequence ID" value="PAN41259.1"/>
    <property type="molecule type" value="Genomic_DNA"/>
</dbReference>
<feature type="compositionally biased region" description="Polar residues" evidence="2">
    <location>
        <begin position="354"/>
        <end position="374"/>
    </location>
</feature>
<name>A0A2S3ICE2_9POAL</name>
<keyword evidence="1" id="KW-0479">Metal-binding</keyword>
<reference evidence="5" key="1">
    <citation type="submission" date="2018-04" db="EMBL/GenBank/DDBJ databases">
        <title>WGS assembly of Panicum hallii.</title>
        <authorList>
            <person name="Lovell J."/>
            <person name="Jenkins J."/>
            <person name="Lowry D."/>
            <person name="Mamidi S."/>
            <person name="Sreedasyam A."/>
            <person name="Weng X."/>
            <person name="Barry K."/>
            <person name="Bonette J."/>
            <person name="Campitelli B."/>
            <person name="Daum C."/>
            <person name="Gordon S."/>
            <person name="Gould B."/>
            <person name="Lipzen A."/>
            <person name="Macqueen A."/>
            <person name="Palacio-Mejia J."/>
            <person name="Plott C."/>
            <person name="Shakirov E."/>
            <person name="Shu S."/>
            <person name="Yoshinaga Y."/>
            <person name="Zane M."/>
            <person name="Rokhsar D."/>
            <person name="Grimwood J."/>
            <person name="Schmutz J."/>
            <person name="Juenger T."/>
        </authorList>
    </citation>
    <scope>NUCLEOTIDE SEQUENCE [LARGE SCALE GENOMIC DNA]</scope>
    <source>
        <strain evidence="5">FIL2</strain>
    </source>
</reference>
<dbReference type="Pfam" id="PF13639">
    <property type="entry name" value="zf-RING_2"/>
    <property type="match status" value="1"/>
</dbReference>
<dbReference type="PANTHER" id="PTHR47035">
    <property type="entry name" value="OS11G0150450 PROTEIN"/>
    <property type="match status" value="1"/>
</dbReference>
<dbReference type="InterPro" id="IPR053070">
    <property type="entry name" value="RING-type_E3_ubiquitin-ligase"/>
</dbReference>
<dbReference type="Gramene" id="PAN41259">
    <property type="protein sequence ID" value="PAN41259"/>
    <property type="gene ID" value="PAHAL_8G031300"/>
</dbReference>
<evidence type="ECO:0000259" key="4">
    <source>
        <dbReference type="PROSITE" id="PS50089"/>
    </source>
</evidence>
<evidence type="ECO:0000256" key="3">
    <source>
        <dbReference type="SAM" id="Phobius"/>
    </source>
</evidence>